<dbReference type="EMBL" id="FMZC01000001">
    <property type="protein sequence ID" value="SDC19541.1"/>
    <property type="molecule type" value="Genomic_DNA"/>
</dbReference>
<comment type="cofactor">
    <cofactor evidence="2 11 12">
        <name>pyridoxal 5'-phosphate</name>
        <dbReference type="ChEBI" id="CHEBI:597326"/>
    </cofactor>
</comment>
<dbReference type="PIRSF" id="PIRSF000412">
    <property type="entry name" value="SHMT"/>
    <property type="match status" value="1"/>
</dbReference>
<evidence type="ECO:0000256" key="8">
    <source>
        <dbReference type="ARBA" id="ARBA00022605"/>
    </source>
</evidence>
<protein>
    <recommendedName>
        <fullName evidence="11">Serine hydroxymethyltransferase</fullName>
        <shortName evidence="11">SHMT</shortName>
        <shortName evidence="11">Serine methylase</shortName>
        <ecNumber evidence="11">2.1.2.1</ecNumber>
    </recommendedName>
</protein>
<dbReference type="Pfam" id="PF00464">
    <property type="entry name" value="SHMT"/>
    <property type="match status" value="1"/>
</dbReference>
<evidence type="ECO:0000256" key="3">
    <source>
        <dbReference type="ARBA" id="ARBA00004496"/>
    </source>
</evidence>
<evidence type="ECO:0000259" key="13">
    <source>
        <dbReference type="Pfam" id="PF00464"/>
    </source>
</evidence>
<keyword evidence="14" id="KW-0489">Methyltransferase</keyword>
<keyword evidence="8 11" id="KW-0028">Amino-acid biosynthesis</keyword>
<evidence type="ECO:0000256" key="12">
    <source>
        <dbReference type="PIRSR" id="PIRSR000412-50"/>
    </source>
</evidence>
<comment type="catalytic activity">
    <reaction evidence="1 11">
        <text>(6R)-5,10-methylene-5,6,7,8-tetrahydrofolate + glycine + H2O = (6S)-5,6,7,8-tetrahydrofolate + L-serine</text>
        <dbReference type="Rhea" id="RHEA:15481"/>
        <dbReference type="ChEBI" id="CHEBI:15377"/>
        <dbReference type="ChEBI" id="CHEBI:15636"/>
        <dbReference type="ChEBI" id="CHEBI:33384"/>
        <dbReference type="ChEBI" id="CHEBI:57305"/>
        <dbReference type="ChEBI" id="CHEBI:57453"/>
        <dbReference type="EC" id="2.1.2.1"/>
    </reaction>
</comment>
<dbReference type="OrthoDB" id="9803846at2"/>
<evidence type="ECO:0000313" key="15">
    <source>
        <dbReference type="Proteomes" id="UP000198781"/>
    </source>
</evidence>
<dbReference type="GO" id="GO:0005829">
    <property type="term" value="C:cytosol"/>
    <property type="evidence" value="ECO:0007669"/>
    <property type="project" value="TreeGrafter"/>
</dbReference>
<comment type="subunit">
    <text evidence="5 11">Homodimer.</text>
</comment>
<dbReference type="AlphaFoldDB" id="A0A1G6JLJ9"/>
<dbReference type="InterPro" id="IPR019798">
    <property type="entry name" value="Ser_HO-MeTrfase_PLP_BS"/>
</dbReference>
<keyword evidence="10 11" id="KW-0663">Pyridoxal phosphate</keyword>
<dbReference type="GO" id="GO:0030170">
    <property type="term" value="F:pyridoxal phosphate binding"/>
    <property type="evidence" value="ECO:0007669"/>
    <property type="project" value="UniProtKB-UniRule"/>
</dbReference>
<dbReference type="Gene3D" id="3.90.1150.10">
    <property type="entry name" value="Aspartate Aminotransferase, domain 1"/>
    <property type="match status" value="1"/>
</dbReference>
<evidence type="ECO:0000256" key="10">
    <source>
        <dbReference type="ARBA" id="ARBA00022898"/>
    </source>
</evidence>
<comment type="subcellular location">
    <subcellularLocation>
        <location evidence="3 11">Cytoplasm</location>
    </subcellularLocation>
</comment>
<dbReference type="HAMAP" id="MF_00051">
    <property type="entry name" value="SHMT"/>
    <property type="match status" value="1"/>
</dbReference>
<dbReference type="Proteomes" id="UP000198781">
    <property type="component" value="Unassembled WGS sequence"/>
</dbReference>
<dbReference type="UniPathway" id="UPA00193"/>
<feature type="domain" description="Serine hydroxymethyltransferase-like" evidence="13">
    <location>
        <begin position="9"/>
        <end position="381"/>
    </location>
</feature>
<comment type="function">
    <text evidence="11">Catalyzes the reversible interconversion of serine and glycine with tetrahydrofolate (THF) serving as the one-carbon carrier. This reaction serves as the major source of one-carbon groups required for the biosynthesis of purines, thymidylate, methionine, and other important biomolecules. Also exhibits THF-independent aldolase activity toward beta-hydroxyamino acids, producing glycine and aldehydes, via a retro-aldol mechanism.</text>
</comment>
<evidence type="ECO:0000313" key="14">
    <source>
        <dbReference type="EMBL" id="SDC19541.1"/>
    </source>
</evidence>
<evidence type="ECO:0000256" key="1">
    <source>
        <dbReference type="ARBA" id="ARBA00001528"/>
    </source>
</evidence>
<dbReference type="InterPro" id="IPR015421">
    <property type="entry name" value="PyrdxlP-dep_Trfase_major"/>
</dbReference>
<evidence type="ECO:0000256" key="2">
    <source>
        <dbReference type="ARBA" id="ARBA00001933"/>
    </source>
</evidence>
<dbReference type="SUPFAM" id="SSF53383">
    <property type="entry name" value="PLP-dependent transferases"/>
    <property type="match status" value="1"/>
</dbReference>
<sequence>MYQRNILVSQADPEIWAAIQAENVRQEQHIELIASENYASPAVMAAQGSQLTNKYAEGYPGKRYYGGCENVDVVEQLAIDRVKKLFGADAANVQPNSGSQANQAVLLAFLKPGDTILGMSLAEGGHLTHGMPLNMSGKWFNIVSYGLNDKEEIDYDALEAKAREHKPKLIIAGASAYSLRIDFERFAKIAKEIGAIFWVDIAHYAGLVVAGQYPNPVPHADVVTSTTHKSLRGPRGGIILMKAEHEKAINSAIFPGLQGGPLEHVIAAKAVAFKEALEPGFKAYQEQVAKNAVVFAETLIARGLRIVSGRTESHVMLVDLRAKGITGKEAEAALGSAHITINKNSIPNDPEKPMVTSGIRVGTPAITTRGFKEEETRITANLLADVLDNPRDEANLAAVRAKVHALTSRFPVYG</sequence>
<dbReference type="CDD" id="cd00378">
    <property type="entry name" value="SHMT"/>
    <property type="match status" value="1"/>
</dbReference>
<keyword evidence="6 11" id="KW-0963">Cytoplasm</keyword>
<dbReference type="FunFam" id="3.40.640.10:FF:000001">
    <property type="entry name" value="Serine hydroxymethyltransferase"/>
    <property type="match status" value="1"/>
</dbReference>
<dbReference type="InterPro" id="IPR001085">
    <property type="entry name" value="Ser_HO-MeTrfase"/>
</dbReference>
<dbReference type="GO" id="GO:0035999">
    <property type="term" value="P:tetrahydrofolate interconversion"/>
    <property type="evidence" value="ECO:0007669"/>
    <property type="project" value="UniProtKB-UniRule"/>
</dbReference>
<keyword evidence="7 11" id="KW-0554">One-carbon metabolism</keyword>
<evidence type="ECO:0000256" key="9">
    <source>
        <dbReference type="ARBA" id="ARBA00022679"/>
    </source>
</evidence>
<evidence type="ECO:0000256" key="11">
    <source>
        <dbReference type="HAMAP-Rule" id="MF_00051"/>
    </source>
</evidence>
<dbReference type="InterPro" id="IPR015422">
    <property type="entry name" value="PyrdxlP-dep_Trfase_small"/>
</dbReference>
<gene>
    <name evidence="11" type="primary">glyA</name>
    <name evidence="14" type="ORF">SAMN05192589_101433</name>
</gene>
<feature type="binding site" evidence="11">
    <location>
        <position position="121"/>
    </location>
    <ligand>
        <name>(6S)-5,6,7,8-tetrahydrofolate</name>
        <dbReference type="ChEBI" id="CHEBI:57453"/>
    </ligand>
</feature>
<comment type="caution">
    <text evidence="11">Lacks conserved residue(s) required for the propagation of feature annotation.</text>
</comment>
<feature type="modified residue" description="N6-(pyridoxal phosphate)lysine" evidence="11 12">
    <location>
        <position position="229"/>
    </location>
</feature>
<proteinExistence type="inferred from homology"/>
<reference evidence="14 15" key="1">
    <citation type="submission" date="2016-10" db="EMBL/GenBank/DDBJ databases">
        <authorList>
            <person name="de Groot N.N."/>
        </authorList>
    </citation>
    <scope>NUCLEOTIDE SEQUENCE [LARGE SCALE GENOMIC DNA]</scope>
    <source>
        <strain evidence="14 15">DSM 16619</strain>
    </source>
</reference>
<dbReference type="GO" id="GO:0008168">
    <property type="term" value="F:methyltransferase activity"/>
    <property type="evidence" value="ECO:0007669"/>
    <property type="project" value="UniProtKB-KW"/>
</dbReference>
<dbReference type="RefSeq" id="WP_092739800.1">
    <property type="nucleotide sequence ID" value="NZ_FMZC01000001.1"/>
</dbReference>
<evidence type="ECO:0000256" key="6">
    <source>
        <dbReference type="ARBA" id="ARBA00022490"/>
    </source>
</evidence>
<dbReference type="PANTHER" id="PTHR11680">
    <property type="entry name" value="SERINE HYDROXYMETHYLTRANSFERASE"/>
    <property type="match status" value="1"/>
</dbReference>
<evidence type="ECO:0000256" key="7">
    <source>
        <dbReference type="ARBA" id="ARBA00022563"/>
    </source>
</evidence>
<dbReference type="GO" id="GO:0032259">
    <property type="term" value="P:methylation"/>
    <property type="evidence" value="ECO:0007669"/>
    <property type="project" value="UniProtKB-KW"/>
</dbReference>
<dbReference type="STRING" id="187868.SAMN05192589_101433"/>
<dbReference type="UniPathway" id="UPA00288">
    <property type="reaction ID" value="UER01023"/>
</dbReference>
<dbReference type="PANTHER" id="PTHR11680:SF50">
    <property type="entry name" value="SERINE HYDROXYMETHYLTRANSFERASE"/>
    <property type="match status" value="1"/>
</dbReference>
<dbReference type="InterPro" id="IPR039429">
    <property type="entry name" value="SHMT-like_dom"/>
</dbReference>
<dbReference type="GO" id="GO:0019264">
    <property type="term" value="P:glycine biosynthetic process from serine"/>
    <property type="evidence" value="ECO:0007669"/>
    <property type="project" value="UniProtKB-UniRule"/>
</dbReference>
<comment type="pathway">
    <text evidence="11">One-carbon metabolism; tetrahydrofolate interconversion.</text>
</comment>
<name>A0A1G6JLJ9_9BURK</name>
<comment type="similarity">
    <text evidence="4 11">Belongs to the SHMT family.</text>
</comment>
<dbReference type="FunFam" id="3.90.1150.10:FF:000003">
    <property type="entry name" value="Serine hydroxymethyltransferase"/>
    <property type="match status" value="1"/>
</dbReference>
<evidence type="ECO:0000256" key="5">
    <source>
        <dbReference type="ARBA" id="ARBA00011738"/>
    </source>
</evidence>
<dbReference type="GO" id="GO:0004372">
    <property type="term" value="F:glycine hydroxymethyltransferase activity"/>
    <property type="evidence" value="ECO:0007669"/>
    <property type="project" value="UniProtKB-UniRule"/>
</dbReference>
<accession>A0A1G6JLJ9</accession>
<dbReference type="NCBIfam" id="NF000586">
    <property type="entry name" value="PRK00011.1"/>
    <property type="match status" value="1"/>
</dbReference>
<keyword evidence="15" id="KW-1185">Reference proteome</keyword>
<dbReference type="InterPro" id="IPR015424">
    <property type="entry name" value="PyrdxlP-dep_Trfase"/>
</dbReference>
<feature type="binding site" evidence="11">
    <location>
        <begin position="125"/>
        <end position="127"/>
    </location>
    <ligand>
        <name>(6S)-5,6,7,8-tetrahydrofolate</name>
        <dbReference type="ChEBI" id="CHEBI:57453"/>
    </ligand>
</feature>
<dbReference type="EC" id="2.1.2.1" evidence="11"/>
<comment type="pathway">
    <text evidence="11">Amino-acid biosynthesis; glycine biosynthesis; glycine from L-serine: step 1/1.</text>
</comment>
<dbReference type="Gene3D" id="3.40.640.10">
    <property type="entry name" value="Type I PLP-dependent aspartate aminotransferase-like (Major domain)"/>
    <property type="match status" value="1"/>
</dbReference>
<keyword evidence="9 11" id="KW-0808">Transferase</keyword>
<dbReference type="PROSITE" id="PS00096">
    <property type="entry name" value="SHMT"/>
    <property type="match status" value="1"/>
</dbReference>
<evidence type="ECO:0000256" key="4">
    <source>
        <dbReference type="ARBA" id="ARBA00006376"/>
    </source>
</evidence>
<feature type="site" description="Plays an important role in substrate specificity" evidence="11">
    <location>
        <position position="228"/>
    </location>
</feature>
<organism evidence="14 15">
    <name type="scientific">Paracidovorax valerianellae</name>
    <dbReference type="NCBI Taxonomy" id="187868"/>
    <lineage>
        <taxon>Bacteria</taxon>
        <taxon>Pseudomonadati</taxon>
        <taxon>Pseudomonadota</taxon>
        <taxon>Betaproteobacteria</taxon>
        <taxon>Burkholderiales</taxon>
        <taxon>Comamonadaceae</taxon>
        <taxon>Paracidovorax</taxon>
    </lineage>
</organism>
<dbReference type="InterPro" id="IPR049943">
    <property type="entry name" value="Ser_HO-MeTrfase-like"/>
</dbReference>